<evidence type="ECO:0000313" key="2">
    <source>
        <dbReference type="EMBL" id="QNP67169.1"/>
    </source>
</evidence>
<proteinExistence type="predicted"/>
<dbReference type="KEGG" id="sgj:IAG43_00055"/>
<reference evidence="2 3" key="1">
    <citation type="submission" date="2020-08" db="EMBL/GenBank/DDBJ databases">
        <title>A novel species.</title>
        <authorList>
            <person name="Gao J."/>
        </authorList>
    </citation>
    <scope>NUCLEOTIDE SEQUENCE [LARGE SCALE GENOMIC DNA]</scope>
    <source>
        <strain evidence="2 3">CRPJ-33</strain>
    </source>
</reference>
<dbReference type="SMART" id="SM00347">
    <property type="entry name" value="HTH_MARR"/>
    <property type="match status" value="1"/>
</dbReference>
<dbReference type="GO" id="GO:0006950">
    <property type="term" value="P:response to stress"/>
    <property type="evidence" value="ECO:0007669"/>
    <property type="project" value="TreeGrafter"/>
</dbReference>
<dbReference type="PANTHER" id="PTHR33164">
    <property type="entry name" value="TRANSCRIPTIONAL REGULATOR, MARR FAMILY"/>
    <property type="match status" value="1"/>
</dbReference>
<dbReference type="SUPFAM" id="SSF46785">
    <property type="entry name" value="Winged helix' DNA-binding domain"/>
    <property type="match status" value="1"/>
</dbReference>
<evidence type="ECO:0000313" key="3">
    <source>
        <dbReference type="Proteomes" id="UP000516230"/>
    </source>
</evidence>
<feature type="domain" description="HTH marR-type" evidence="1">
    <location>
        <begin position="18"/>
        <end position="150"/>
    </location>
</feature>
<name>A0A7H0I303_9ACTN</name>
<dbReference type="RefSeq" id="WP_187744221.1">
    <property type="nucleotide sequence ID" value="NZ_CP060825.1"/>
</dbReference>
<dbReference type="InterPro" id="IPR000835">
    <property type="entry name" value="HTH_MarR-typ"/>
</dbReference>
<dbReference type="Pfam" id="PF12802">
    <property type="entry name" value="MarR_2"/>
    <property type="match status" value="1"/>
</dbReference>
<dbReference type="InterPro" id="IPR036390">
    <property type="entry name" value="WH_DNA-bd_sf"/>
</dbReference>
<keyword evidence="3" id="KW-1185">Reference proteome</keyword>
<protein>
    <submittedName>
        <fullName evidence="2">Winged helix-turn-helix transcriptional regulator</fullName>
    </submittedName>
</protein>
<dbReference type="GO" id="GO:0003700">
    <property type="term" value="F:DNA-binding transcription factor activity"/>
    <property type="evidence" value="ECO:0007669"/>
    <property type="project" value="InterPro"/>
</dbReference>
<dbReference type="InterPro" id="IPR036388">
    <property type="entry name" value="WH-like_DNA-bd_sf"/>
</dbReference>
<dbReference type="PANTHER" id="PTHR33164:SF43">
    <property type="entry name" value="HTH-TYPE TRANSCRIPTIONAL REPRESSOR YETL"/>
    <property type="match status" value="1"/>
</dbReference>
<dbReference type="PROSITE" id="PS50995">
    <property type="entry name" value="HTH_MARR_2"/>
    <property type="match status" value="1"/>
</dbReference>
<dbReference type="Proteomes" id="UP000516230">
    <property type="component" value="Chromosome"/>
</dbReference>
<dbReference type="EMBL" id="CP060825">
    <property type="protein sequence ID" value="QNP67169.1"/>
    <property type="molecule type" value="Genomic_DNA"/>
</dbReference>
<evidence type="ECO:0000259" key="1">
    <source>
        <dbReference type="PROSITE" id="PS50995"/>
    </source>
</evidence>
<sequence length="153" mass="16469">MPPKAADREAGYFSTLAAERLDIALCRASSLVARAAEARAAESGIGVGSHLVLKMLAEVGPSSQRALSDQLRIDRSVMVGICDGLEQAGHVRRERDAGDRRAYAVTVTTSGRRLLTEAEHAVPDFLDDTFQELSPAEREQLSALLAKVLRLPS</sequence>
<organism evidence="2 3">
    <name type="scientific">Streptomyces genisteinicus</name>
    <dbReference type="NCBI Taxonomy" id="2768068"/>
    <lineage>
        <taxon>Bacteria</taxon>
        <taxon>Bacillati</taxon>
        <taxon>Actinomycetota</taxon>
        <taxon>Actinomycetes</taxon>
        <taxon>Kitasatosporales</taxon>
        <taxon>Streptomycetaceae</taxon>
        <taxon>Streptomyces</taxon>
    </lineage>
</organism>
<dbReference type="AlphaFoldDB" id="A0A7H0I303"/>
<dbReference type="InterPro" id="IPR039422">
    <property type="entry name" value="MarR/SlyA-like"/>
</dbReference>
<accession>A0A7H0I303</accession>
<dbReference type="PRINTS" id="PR00598">
    <property type="entry name" value="HTHMARR"/>
</dbReference>
<dbReference type="Gene3D" id="1.10.10.10">
    <property type="entry name" value="Winged helix-like DNA-binding domain superfamily/Winged helix DNA-binding domain"/>
    <property type="match status" value="1"/>
</dbReference>
<gene>
    <name evidence="2" type="ORF">IAG43_00055</name>
</gene>